<keyword evidence="4" id="KW-0118">Viral capsid assembly</keyword>
<dbReference type="GO" id="GO:0006508">
    <property type="term" value="P:proteolysis"/>
    <property type="evidence" value="ECO:0007669"/>
    <property type="project" value="UniProtKB-KW"/>
</dbReference>
<accession>A0A8S5NTF6</accession>
<dbReference type="GO" id="GO:0046797">
    <property type="term" value="P:viral procapsid maturation"/>
    <property type="evidence" value="ECO:0007669"/>
    <property type="project" value="UniProtKB-KW"/>
</dbReference>
<evidence type="ECO:0000256" key="2">
    <source>
        <dbReference type="ARBA" id="ARBA00022670"/>
    </source>
</evidence>
<sequence length="207" mass="23442">MKITLRTDSIEVEGYVNAVGRDSRMLMDENGYSFREQIDPGTFAKALRAKADAQQEISLLLDHNQGRVLGGTGSNLMLEEDSIGLMARATITDPEVIEKARNHQLRGWSFGFRRLDSREEYTSTCRRIIVTEMDLVEVTLVDDQAIPAYAGTSVHTRTDGTEEHIQTRAMDGNVYTYREQDEIVPPAPPVDNGKYYNIIKELKERSR</sequence>
<reference evidence="7" key="1">
    <citation type="journal article" date="2021" name="Proc. Natl. Acad. Sci. U.S.A.">
        <title>A Catalog of Tens of Thousands of Viruses from Human Metagenomes Reveals Hidden Associations with Chronic Diseases.</title>
        <authorList>
            <person name="Tisza M.J."/>
            <person name="Buck C.B."/>
        </authorList>
    </citation>
    <scope>NUCLEOTIDE SEQUENCE</scope>
    <source>
        <strain evidence="7">Ct1TR2</strain>
    </source>
</reference>
<feature type="domain" description="Prohead serine protease" evidence="6">
    <location>
        <begin position="8"/>
        <end position="163"/>
    </location>
</feature>
<keyword evidence="2 7" id="KW-0645">Protease</keyword>
<evidence type="ECO:0000313" key="7">
    <source>
        <dbReference type="EMBL" id="DAD97631.1"/>
    </source>
</evidence>
<name>A0A8S5NTF6_9CAUD</name>
<dbReference type="GO" id="GO:0008233">
    <property type="term" value="F:peptidase activity"/>
    <property type="evidence" value="ECO:0007669"/>
    <property type="project" value="UniProtKB-KW"/>
</dbReference>
<dbReference type="EMBL" id="BK015245">
    <property type="protein sequence ID" value="DAD97631.1"/>
    <property type="molecule type" value="Genomic_DNA"/>
</dbReference>
<dbReference type="InterPro" id="IPR054613">
    <property type="entry name" value="Peptidase_S78_dom"/>
</dbReference>
<keyword evidence="1" id="KW-1188">Viral release from host cell</keyword>
<keyword evidence="5" id="KW-1273">Viral capsid maturation</keyword>
<dbReference type="Pfam" id="PF04586">
    <property type="entry name" value="Peptidase_S78"/>
    <property type="match status" value="1"/>
</dbReference>
<organism evidence="7">
    <name type="scientific">Siphoviridae sp. ct1TR2</name>
    <dbReference type="NCBI Taxonomy" id="2825309"/>
    <lineage>
        <taxon>Viruses</taxon>
        <taxon>Duplodnaviria</taxon>
        <taxon>Heunggongvirae</taxon>
        <taxon>Uroviricota</taxon>
        <taxon>Caudoviricetes</taxon>
    </lineage>
</organism>
<evidence type="ECO:0000256" key="1">
    <source>
        <dbReference type="ARBA" id="ARBA00022612"/>
    </source>
</evidence>
<evidence type="ECO:0000259" key="6">
    <source>
        <dbReference type="Pfam" id="PF04586"/>
    </source>
</evidence>
<protein>
    <submittedName>
        <fullName evidence="7">Head maturation protease</fullName>
    </submittedName>
</protein>
<evidence type="ECO:0000256" key="3">
    <source>
        <dbReference type="ARBA" id="ARBA00022801"/>
    </source>
</evidence>
<evidence type="ECO:0000256" key="5">
    <source>
        <dbReference type="ARBA" id="ARBA00023045"/>
    </source>
</evidence>
<keyword evidence="3" id="KW-0378">Hydrolase</keyword>
<dbReference type="NCBIfam" id="TIGR01543">
    <property type="entry name" value="proheadase_HK97"/>
    <property type="match status" value="1"/>
</dbReference>
<dbReference type="InterPro" id="IPR006433">
    <property type="entry name" value="Prohead_protease"/>
</dbReference>
<evidence type="ECO:0000256" key="4">
    <source>
        <dbReference type="ARBA" id="ARBA00022950"/>
    </source>
</evidence>
<proteinExistence type="predicted"/>